<evidence type="ECO:0000256" key="1">
    <source>
        <dbReference type="SAM" id="MobiDB-lite"/>
    </source>
</evidence>
<feature type="compositionally biased region" description="Low complexity" evidence="1">
    <location>
        <begin position="192"/>
        <end position="209"/>
    </location>
</feature>
<feature type="region of interest" description="Disordered" evidence="1">
    <location>
        <begin position="123"/>
        <end position="309"/>
    </location>
</feature>
<comment type="caution">
    <text evidence="2">The sequence shown here is derived from an EMBL/GenBank/DDBJ whole genome shotgun (WGS) entry which is preliminary data.</text>
</comment>
<evidence type="ECO:0000313" key="2">
    <source>
        <dbReference type="EMBL" id="MDQ2094128.1"/>
    </source>
</evidence>
<keyword evidence="3" id="KW-1185">Reference proteome</keyword>
<accession>A0AAJ1UAA8</accession>
<organism evidence="2 3">
    <name type="scientific">Rhodalgimonas zhirmunskyi</name>
    <dbReference type="NCBI Taxonomy" id="2964767"/>
    <lineage>
        <taxon>Bacteria</taxon>
        <taxon>Pseudomonadati</taxon>
        <taxon>Pseudomonadota</taxon>
        <taxon>Alphaproteobacteria</taxon>
        <taxon>Rhodobacterales</taxon>
        <taxon>Roseobacteraceae</taxon>
        <taxon>Rhodalgimonas</taxon>
    </lineage>
</organism>
<gene>
    <name evidence="2" type="ORF">NOI20_08405</name>
</gene>
<feature type="compositionally biased region" description="Low complexity" evidence="1">
    <location>
        <begin position="254"/>
        <end position="276"/>
    </location>
</feature>
<dbReference type="RefSeq" id="WP_317625744.1">
    <property type="nucleotide sequence ID" value="NZ_JANFFA010000002.1"/>
</dbReference>
<sequence>MMEACHFKMPAEMARQMIEIARERDVSVGQILRDLIAQEIERAAQGRSPLTPEQRRFEALRVDLMPDVQASESWQALQARLRAKGYEMRLDDNVLALHSYPKGHRTCLASDLGLAHEDLSRRMGEAFPGRPDPASAPTGMTNGPASVPPPAASYPAPQTASPHAHETYAPQSYPQQTYQQPHYPPELHQTDPYAAAPAPGHHAPQHTPHQVLGHLAMSDAGPHVNHGAPTRTAPGGLHLSEPVRAPASLASRGTPTAHRTPQQATPATQSTARSAPNSASHSAPKPAGPERNDPRLPPSWLTAARTAAE</sequence>
<reference evidence="2" key="1">
    <citation type="submission" date="2022-07" db="EMBL/GenBank/DDBJ databases">
        <authorList>
            <person name="Otstavnykh N."/>
            <person name="Isaeva M."/>
            <person name="Bystritskaya E."/>
        </authorList>
    </citation>
    <scope>NUCLEOTIDE SEQUENCE</scope>
    <source>
        <strain evidence="2">10Alg 79</strain>
    </source>
</reference>
<dbReference type="AlphaFoldDB" id="A0AAJ1UAA8"/>
<name>A0AAJ1UAA8_9RHOB</name>
<evidence type="ECO:0000313" key="3">
    <source>
        <dbReference type="Proteomes" id="UP001227162"/>
    </source>
</evidence>
<proteinExistence type="predicted"/>
<dbReference type="EMBL" id="JANFFA010000002">
    <property type="protein sequence ID" value="MDQ2094128.1"/>
    <property type="molecule type" value="Genomic_DNA"/>
</dbReference>
<feature type="compositionally biased region" description="Low complexity" evidence="1">
    <location>
        <begin position="153"/>
        <end position="181"/>
    </location>
</feature>
<dbReference type="Proteomes" id="UP001227162">
    <property type="component" value="Unassembled WGS sequence"/>
</dbReference>
<protein>
    <submittedName>
        <fullName evidence="2">Uncharacterized protein</fullName>
    </submittedName>
</protein>
<reference evidence="2" key="2">
    <citation type="submission" date="2023-04" db="EMBL/GenBank/DDBJ databases">
        <title>'Rhodoalgimonas zhirmunskyi' gen. nov., isolated from a red alga.</title>
        <authorList>
            <person name="Nedashkovskaya O.I."/>
            <person name="Otstavnykh N.Y."/>
            <person name="Bystritskaya E.P."/>
            <person name="Balabanova L.A."/>
            <person name="Isaeva M.P."/>
        </authorList>
    </citation>
    <scope>NUCLEOTIDE SEQUENCE</scope>
    <source>
        <strain evidence="2">10Alg 79</strain>
    </source>
</reference>